<proteinExistence type="predicted"/>
<dbReference type="SUPFAM" id="SSF51182">
    <property type="entry name" value="RmlC-like cupins"/>
    <property type="match status" value="1"/>
</dbReference>
<evidence type="ECO:0000256" key="2">
    <source>
        <dbReference type="ARBA" id="ARBA00023015"/>
    </source>
</evidence>
<dbReference type="Gene3D" id="1.10.10.60">
    <property type="entry name" value="Homeodomain-like"/>
    <property type="match status" value="1"/>
</dbReference>
<dbReference type="PANTHER" id="PTHR11019:SF199">
    <property type="entry name" value="HTH-TYPE TRANSCRIPTIONAL REGULATOR NIMR"/>
    <property type="match status" value="1"/>
</dbReference>
<reference evidence="6 7" key="1">
    <citation type="submission" date="2016-11" db="EMBL/GenBank/DDBJ databases">
        <authorList>
            <person name="Jaros S."/>
            <person name="Januszkiewicz K."/>
            <person name="Wedrychowicz H."/>
        </authorList>
    </citation>
    <scope>NUCLEOTIDE SEQUENCE [LARGE SCALE GENOMIC DNA]</scope>
    <source>
        <strain evidence="6 7">ACAM 12</strain>
    </source>
</reference>
<dbReference type="EMBL" id="LT670847">
    <property type="protein sequence ID" value="SHL91494.1"/>
    <property type="molecule type" value="Genomic_DNA"/>
</dbReference>
<dbReference type="InParanoid" id="A0A1M7EIF6"/>
<dbReference type="RefSeq" id="WP_079550599.1">
    <property type="nucleotide sequence ID" value="NZ_LT670847.1"/>
</dbReference>
<dbReference type="InterPro" id="IPR009057">
    <property type="entry name" value="Homeodomain-like_sf"/>
</dbReference>
<keyword evidence="4" id="KW-0804">Transcription</keyword>
<organism evidence="6 7">
    <name type="scientific">Vreelandella subglaciescola</name>
    <dbReference type="NCBI Taxonomy" id="29571"/>
    <lineage>
        <taxon>Bacteria</taxon>
        <taxon>Pseudomonadati</taxon>
        <taxon>Pseudomonadota</taxon>
        <taxon>Gammaproteobacteria</taxon>
        <taxon>Oceanospirillales</taxon>
        <taxon>Halomonadaceae</taxon>
        <taxon>Vreelandella</taxon>
    </lineage>
</organism>
<feature type="domain" description="HTH araC/xylS-type" evidence="5">
    <location>
        <begin position="164"/>
        <end position="261"/>
    </location>
</feature>
<dbReference type="OrthoDB" id="5949386at2"/>
<dbReference type="InterPro" id="IPR018060">
    <property type="entry name" value="HTH_AraC"/>
</dbReference>
<dbReference type="Proteomes" id="UP000190911">
    <property type="component" value="Chromosome I"/>
</dbReference>
<dbReference type="CDD" id="cd06124">
    <property type="entry name" value="cupin_NimR-like_N"/>
    <property type="match status" value="1"/>
</dbReference>
<dbReference type="AlphaFoldDB" id="A0A1M7EIF6"/>
<keyword evidence="3" id="KW-0238">DNA-binding</keyword>
<protein>
    <submittedName>
        <fullName evidence="6">Transcriptional regulator, AraC family</fullName>
    </submittedName>
</protein>
<dbReference type="FunFam" id="1.10.10.60:FF:000132">
    <property type="entry name" value="AraC family transcriptional regulator"/>
    <property type="match status" value="1"/>
</dbReference>
<dbReference type="PANTHER" id="PTHR11019">
    <property type="entry name" value="HTH-TYPE TRANSCRIPTIONAL REGULATOR NIMR"/>
    <property type="match status" value="1"/>
</dbReference>
<evidence type="ECO:0000256" key="4">
    <source>
        <dbReference type="ARBA" id="ARBA00023163"/>
    </source>
</evidence>
<name>A0A1M7EIF6_9GAMM</name>
<dbReference type="GO" id="GO:0043565">
    <property type="term" value="F:sequence-specific DNA binding"/>
    <property type="evidence" value="ECO:0007669"/>
    <property type="project" value="InterPro"/>
</dbReference>
<evidence type="ECO:0000313" key="7">
    <source>
        <dbReference type="Proteomes" id="UP000190911"/>
    </source>
</evidence>
<evidence type="ECO:0000256" key="3">
    <source>
        <dbReference type="ARBA" id="ARBA00023125"/>
    </source>
</evidence>
<keyword evidence="2" id="KW-0805">Transcription regulation</keyword>
<gene>
    <name evidence="6" type="ORF">SAMN05878437_0239</name>
</gene>
<dbReference type="PROSITE" id="PS01124">
    <property type="entry name" value="HTH_ARAC_FAMILY_2"/>
    <property type="match status" value="1"/>
</dbReference>
<dbReference type="GO" id="GO:0003700">
    <property type="term" value="F:DNA-binding transcription factor activity"/>
    <property type="evidence" value="ECO:0007669"/>
    <property type="project" value="InterPro"/>
</dbReference>
<keyword evidence="7" id="KW-1185">Reference proteome</keyword>
<dbReference type="SUPFAM" id="SSF46689">
    <property type="entry name" value="Homeodomain-like"/>
    <property type="match status" value="1"/>
</dbReference>
<dbReference type="SMART" id="SM00342">
    <property type="entry name" value="HTH_ARAC"/>
    <property type="match status" value="1"/>
</dbReference>
<evidence type="ECO:0000256" key="1">
    <source>
        <dbReference type="ARBA" id="ARBA00022491"/>
    </source>
</evidence>
<dbReference type="Gene3D" id="2.60.120.10">
    <property type="entry name" value="Jelly Rolls"/>
    <property type="match status" value="1"/>
</dbReference>
<dbReference type="STRING" id="29571.SAMN05878437_0239"/>
<evidence type="ECO:0000313" key="6">
    <source>
        <dbReference type="EMBL" id="SHL91494.1"/>
    </source>
</evidence>
<dbReference type="InterPro" id="IPR011051">
    <property type="entry name" value="RmlC_Cupin_sf"/>
</dbReference>
<dbReference type="InterPro" id="IPR014710">
    <property type="entry name" value="RmlC-like_jellyroll"/>
</dbReference>
<dbReference type="Pfam" id="PF12833">
    <property type="entry name" value="HTH_18"/>
    <property type="match status" value="1"/>
</dbReference>
<evidence type="ECO:0000259" key="5">
    <source>
        <dbReference type="PROSITE" id="PS01124"/>
    </source>
</evidence>
<sequence>MTKSSLLTNLLDNFKPDPDDRPVVALRVAVDQNDSEQPIHQHRKGQLVLALYGGVTCDVPGVRWMVPPQHAVWIPGEVPHSNRATANAHIYFLFIEPGAANLPDHCCTLAINPLVRELIQHLAQAPDYPREGPTARLAAVLLEQLPMAPIQQLHFPVPQHPKIRLITDALEQNSADRTTAAQWASRLAMSERSLARLVQRETGLPLGRWRQQLRLLVALRQLAEGATVQQVAGNLGYDSVTAFITMFKKALGTPPARYFAGLRQNDTGAPAS</sequence>
<dbReference type="FunCoup" id="A0A1M7EIF6">
    <property type="interactions" value="98"/>
</dbReference>
<keyword evidence="1" id="KW-0678">Repressor</keyword>
<accession>A0A1M7EIF6</accession>